<dbReference type="AlphaFoldDB" id="A0AAW1CUC1"/>
<proteinExistence type="predicted"/>
<dbReference type="PANTHER" id="PTHR24346:SF93">
    <property type="entry name" value="NUAK FAMILY SNF1-LIKE KINASE 1"/>
    <property type="match status" value="1"/>
</dbReference>
<dbReference type="Pfam" id="PF00069">
    <property type="entry name" value="Pkinase"/>
    <property type="match status" value="1"/>
</dbReference>
<feature type="compositionally biased region" description="Low complexity" evidence="7">
    <location>
        <begin position="340"/>
        <end position="354"/>
    </location>
</feature>
<evidence type="ECO:0000313" key="10">
    <source>
        <dbReference type="Proteomes" id="UP001461498"/>
    </source>
</evidence>
<gene>
    <name evidence="9" type="ORF">O3M35_001471</name>
</gene>
<feature type="compositionally biased region" description="Basic and acidic residues" evidence="7">
    <location>
        <begin position="378"/>
        <end position="393"/>
    </location>
</feature>
<dbReference type="SMART" id="SM00220">
    <property type="entry name" value="S_TKc"/>
    <property type="match status" value="1"/>
</dbReference>
<evidence type="ECO:0000256" key="4">
    <source>
        <dbReference type="ARBA" id="ARBA00022777"/>
    </source>
</evidence>
<dbReference type="GO" id="GO:0005737">
    <property type="term" value="C:cytoplasm"/>
    <property type="evidence" value="ECO:0007669"/>
    <property type="project" value="TreeGrafter"/>
</dbReference>
<dbReference type="GO" id="GO:0035556">
    <property type="term" value="P:intracellular signal transduction"/>
    <property type="evidence" value="ECO:0007669"/>
    <property type="project" value="TreeGrafter"/>
</dbReference>
<evidence type="ECO:0000313" key="9">
    <source>
        <dbReference type="EMBL" id="KAK9500157.1"/>
    </source>
</evidence>
<feature type="compositionally biased region" description="Polar residues" evidence="7">
    <location>
        <begin position="933"/>
        <end position="942"/>
    </location>
</feature>
<dbReference type="Gene3D" id="1.10.510.10">
    <property type="entry name" value="Transferase(Phosphotransferase) domain 1"/>
    <property type="match status" value="1"/>
</dbReference>
<dbReference type="GO" id="GO:0005524">
    <property type="term" value="F:ATP binding"/>
    <property type="evidence" value="ECO:0007669"/>
    <property type="project" value="UniProtKB-UniRule"/>
</dbReference>
<comment type="caution">
    <text evidence="9">The sequence shown here is derived from an EMBL/GenBank/DDBJ whole genome shotgun (WGS) entry which is preliminary data.</text>
</comment>
<dbReference type="InterPro" id="IPR008271">
    <property type="entry name" value="Ser/Thr_kinase_AS"/>
</dbReference>
<dbReference type="PANTHER" id="PTHR24346">
    <property type="entry name" value="MAP/MICROTUBULE AFFINITY-REGULATING KINASE"/>
    <property type="match status" value="1"/>
</dbReference>
<feature type="region of interest" description="Disordered" evidence="7">
    <location>
        <begin position="466"/>
        <end position="582"/>
    </location>
</feature>
<feature type="compositionally biased region" description="Polar residues" evidence="7">
    <location>
        <begin position="696"/>
        <end position="711"/>
    </location>
</feature>
<keyword evidence="1" id="KW-0723">Serine/threonine-protein kinase</keyword>
<feature type="region of interest" description="Disordered" evidence="7">
    <location>
        <begin position="666"/>
        <end position="712"/>
    </location>
</feature>
<dbReference type="InterPro" id="IPR011009">
    <property type="entry name" value="Kinase-like_dom_sf"/>
</dbReference>
<dbReference type="Proteomes" id="UP001461498">
    <property type="component" value="Unassembled WGS sequence"/>
</dbReference>
<feature type="region of interest" description="Disordered" evidence="7">
    <location>
        <begin position="754"/>
        <end position="877"/>
    </location>
</feature>
<feature type="domain" description="Protein kinase" evidence="8">
    <location>
        <begin position="34"/>
        <end position="285"/>
    </location>
</feature>
<evidence type="ECO:0000256" key="1">
    <source>
        <dbReference type="ARBA" id="ARBA00022527"/>
    </source>
</evidence>
<accession>A0AAW1CUC1</accession>
<feature type="binding site" evidence="6">
    <location>
        <position position="67"/>
    </location>
    <ligand>
        <name>ATP</name>
        <dbReference type="ChEBI" id="CHEBI:30616"/>
    </ligand>
</feature>
<feature type="compositionally biased region" description="Basic and acidic residues" evidence="7">
    <location>
        <begin position="812"/>
        <end position="831"/>
    </location>
</feature>
<feature type="compositionally biased region" description="Basic and acidic residues" evidence="7">
    <location>
        <begin position="420"/>
        <end position="438"/>
    </location>
</feature>
<feature type="compositionally biased region" description="Basic and acidic residues" evidence="7">
    <location>
        <begin position="673"/>
        <end position="691"/>
    </location>
</feature>
<protein>
    <recommendedName>
        <fullName evidence="8">Protein kinase domain-containing protein</fullName>
    </recommendedName>
</protein>
<keyword evidence="10" id="KW-1185">Reference proteome</keyword>
<dbReference type="GO" id="GO:0000226">
    <property type="term" value="P:microtubule cytoskeleton organization"/>
    <property type="evidence" value="ECO:0007669"/>
    <property type="project" value="TreeGrafter"/>
</dbReference>
<dbReference type="FunFam" id="3.30.200.20:FF:000315">
    <property type="entry name" value="Calcium-dependent protein kinase 3"/>
    <property type="match status" value="1"/>
</dbReference>
<dbReference type="PROSITE" id="PS00108">
    <property type="entry name" value="PROTEIN_KINASE_ST"/>
    <property type="match status" value="1"/>
</dbReference>
<evidence type="ECO:0000256" key="5">
    <source>
        <dbReference type="ARBA" id="ARBA00022840"/>
    </source>
</evidence>
<keyword evidence="2" id="KW-0808">Transferase</keyword>
<dbReference type="EMBL" id="JAPXFL010000010">
    <property type="protein sequence ID" value="KAK9500157.1"/>
    <property type="molecule type" value="Genomic_DNA"/>
</dbReference>
<organism evidence="9 10">
    <name type="scientific">Rhynocoris fuscipes</name>
    <dbReference type="NCBI Taxonomy" id="488301"/>
    <lineage>
        <taxon>Eukaryota</taxon>
        <taxon>Metazoa</taxon>
        <taxon>Ecdysozoa</taxon>
        <taxon>Arthropoda</taxon>
        <taxon>Hexapoda</taxon>
        <taxon>Insecta</taxon>
        <taxon>Pterygota</taxon>
        <taxon>Neoptera</taxon>
        <taxon>Paraneoptera</taxon>
        <taxon>Hemiptera</taxon>
        <taxon>Heteroptera</taxon>
        <taxon>Panheteroptera</taxon>
        <taxon>Cimicomorpha</taxon>
        <taxon>Reduviidae</taxon>
        <taxon>Harpactorinae</taxon>
        <taxon>Harpactorini</taxon>
        <taxon>Rhynocoris</taxon>
    </lineage>
</organism>
<feature type="compositionally biased region" description="Low complexity" evidence="7">
    <location>
        <begin position="840"/>
        <end position="872"/>
    </location>
</feature>
<feature type="compositionally biased region" description="Basic and acidic residues" evidence="7">
    <location>
        <begin position="997"/>
        <end position="1019"/>
    </location>
</feature>
<sequence>MVVPESSINNIMGGLESTGGVTLHNHRRKLKQRFETIAKLGQGTYGKVQLGINKETGQEVAIKTIKKCKIETEADLIRIRREIQIMSSLRHPYIIHIYEVFENRDKMVLVMEYAAGGELYDYLSKQKVLDESEARRIFRQIAMAVYYCHKHQICHRDLKLENILLDEKGNAKIADFGLSNVFDSNRLLSTFCGSPLYASPEIVKGVPYKGPEVDCWSLGVLLYTLVYGAMPFDGSNFKRLVRQISAGEYFEPKTPSSASNLIAGLLTVKSSDRLDITAVCKHPWLAEEGKASCYLLAAELANETPNRLDLLLALAPRDVITDVTEEKTSAPVAVEKPPRSLSLSSLSTMQQQQQPILTPVHLPAALPECAQEQVVTHNESEKEVSDKGKERKRERSRSRSRRKDSEDEKPKKKSVKGKKKSEELESIPKEEIDKTLEDAKKISEIISNEEVMNEICAAPVELSKEETAQEVVAAKEETVPESEVITASASKPSVSSEEKPKEKKIKKKDSLEDEGKEQRTEVNEVVAKDEETVPKEVEKKVKPKVVEAKSTVENQISAVNERKSPELPTQQPQPPKEKELKTDIVRRRSKVFEAAEIFNKGQEKPSAVPEKPVPKKVFIPGVKVSDAKAAFERRSSVPAPAEKKPEFSLASSVNVNKLIENELQNTEADTEAETVKKEAVRKETIKKEVNKVSEPQKATTTGKQLPTPQTAEKSEFILASSVNVNKLIENELKESDKEQKLKKENAVKVISHAISESELNEKKASTLPRRKLSRPTPPRAESEHMVANTKVSQIIYPTPIPPPRPSLVKQDSAPREHIIPIKIEGRDETPATEKPPLPKQSSVQSSTSSTASMTRQDSDSSTVSAATSTTTANAPCEPIRKSAREVIIPIAVEGGGFVTPSQSTLTKMSSVSESEEDVPRRAFGLHSTRRRQQNQLEATDSLSSDEDDDNFEMLTTENLFSALFNRMRNLTHKLNAEEMRPSFPRLFNHPIFDSPSRRLSETKSFTHDDPTPWRTKRDTAGSPSSSSTLPRARVTVHVPMVVESSQFN</sequence>
<dbReference type="PROSITE" id="PS50011">
    <property type="entry name" value="PROTEIN_KINASE_DOM"/>
    <property type="match status" value="1"/>
</dbReference>
<feature type="region of interest" description="Disordered" evidence="7">
    <location>
        <begin position="997"/>
        <end position="1032"/>
    </location>
</feature>
<dbReference type="FunFam" id="1.10.510.10:FF:000389">
    <property type="entry name" value="Uncharacterized protein, isoform E"/>
    <property type="match status" value="1"/>
</dbReference>
<dbReference type="PROSITE" id="PS00107">
    <property type="entry name" value="PROTEIN_KINASE_ATP"/>
    <property type="match status" value="1"/>
</dbReference>
<keyword evidence="5 6" id="KW-0067">ATP-binding</keyword>
<feature type="region of interest" description="Disordered" evidence="7">
    <location>
        <begin position="374"/>
        <end position="438"/>
    </location>
</feature>
<reference evidence="9 10" key="1">
    <citation type="submission" date="2022-12" db="EMBL/GenBank/DDBJ databases">
        <title>Chromosome-level genome assembly of true bugs.</title>
        <authorList>
            <person name="Ma L."/>
            <person name="Li H."/>
        </authorList>
    </citation>
    <scope>NUCLEOTIDE SEQUENCE [LARGE SCALE GENOMIC DNA]</scope>
    <source>
        <strain evidence="9">Lab_2022b</strain>
    </source>
</reference>
<feature type="compositionally biased region" description="Polar residues" evidence="7">
    <location>
        <begin position="899"/>
        <end position="912"/>
    </location>
</feature>
<evidence type="ECO:0000256" key="3">
    <source>
        <dbReference type="ARBA" id="ARBA00022741"/>
    </source>
</evidence>
<feature type="compositionally biased region" description="Basic and acidic residues" evidence="7">
    <location>
        <begin position="466"/>
        <end position="478"/>
    </location>
</feature>
<evidence type="ECO:0000256" key="2">
    <source>
        <dbReference type="ARBA" id="ARBA00022679"/>
    </source>
</evidence>
<dbReference type="GO" id="GO:0050321">
    <property type="term" value="F:tau-protein kinase activity"/>
    <property type="evidence" value="ECO:0007669"/>
    <property type="project" value="TreeGrafter"/>
</dbReference>
<dbReference type="InterPro" id="IPR017441">
    <property type="entry name" value="Protein_kinase_ATP_BS"/>
</dbReference>
<feature type="region of interest" description="Disordered" evidence="7">
    <location>
        <begin position="895"/>
        <end position="948"/>
    </location>
</feature>
<evidence type="ECO:0000259" key="8">
    <source>
        <dbReference type="PROSITE" id="PS50011"/>
    </source>
</evidence>
<dbReference type="SUPFAM" id="SSF56112">
    <property type="entry name" value="Protein kinase-like (PK-like)"/>
    <property type="match status" value="1"/>
</dbReference>
<name>A0AAW1CUC1_9HEMI</name>
<dbReference type="InterPro" id="IPR000719">
    <property type="entry name" value="Prot_kinase_dom"/>
</dbReference>
<evidence type="ECO:0000256" key="7">
    <source>
        <dbReference type="SAM" id="MobiDB-lite"/>
    </source>
</evidence>
<feature type="compositionally biased region" description="Basic and acidic residues" evidence="7">
    <location>
        <begin position="516"/>
        <end position="547"/>
    </location>
</feature>
<keyword evidence="3 6" id="KW-0547">Nucleotide-binding</keyword>
<keyword evidence="4" id="KW-0418">Kinase</keyword>
<evidence type="ECO:0000256" key="6">
    <source>
        <dbReference type="PROSITE-ProRule" id="PRU10141"/>
    </source>
</evidence>
<feature type="region of interest" description="Disordered" evidence="7">
    <location>
        <begin position="326"/>
        <end position="354"/>
    </location>
</feature>